<protein>
    <submittedName>
        <fullName evidence="2">Uncharacterized protein</fullName>
    </submittedName>
</protein>
<evidence type="ECO:0000256" key="1">
    <source>
        <dbReference type="SAM" id="Phobius"/>
    </source>
</evidence>
<evidence type="ECO:0000313" key="3">
    <source>
        <dbReference type="Proteomes" id="UP000655589"/>
    </source>
</evidence>
<proteinExistence type="predicted"/>
<accession>A0A8H9L5U0</accession>
<dbReference type="Proteomes" id="UP000655589">
    <property type="component" value="Unassembled WGS sequence"/>
</dbReference>
<evidence type="ECO:0000313" key="2">
    <source>
        <dbReference type="EMBL" id="GGM28113.1"/>
    </source>
</evidence>
<keyword evidence="1" id="KW-0472">Membrane</keyword>
<dbReference type="EMBL" id="BMPT01000009">
    <property type="protein sequence ID" value="GGM28113.1"/>
    <property type="molecule type" value="Genomic_DNA"/>
</dbReference>
<keyword evidence="3" id="KW-1185">Reference proteome</keyword>
<feature type="transmembrane region" description="Helical" evidence="1">
    <location>
        <begin position="41"/>
        <end position="59"/>
    </location>
</feature>
<dbReference type="RefSeq" id="WP_171105604.1">
    <property type="nucleotide sequence ID" value="NZ_BMPT01000009.1"/>
</dbReference>
<keyword evidence="1" id="KW-0812">Transmembrane</keyword>
<feature type="transmembrane region" description="Helical" evidence="1">
    <location>
        <begin position="88"/>
        <end position="104"/>
    </location>
</feature>
<organism evidence="2 3">
    <name type="scientific">Promicromonospora citrea</name>
    <dbReference type="NCBI Taxonomy" id="43677"/>
    <lineage>
        <taxon>Bacteria</taxon>
        <taxon>Bacillati</taxon>
        <taxon>Actinomycetota</taxon>
        <taxon>Actinomycetes</taxon>
        <taxon>Micrococcales</taxon>
        <taxon>Promicromonosporaceae</taxon>
        <taxon>Promicromonospora</taxon>
    </lineage>
</organism>
<feature type="transmembrane region" description="Helical" evidence="1">
    <location>
        <begin position="116"/>
        <end position="135"/>
    </location>
</feature>
<feature type="transmembrane region" description="Helical" evidence="1">
    <location>
        <begin position="156"/>
        <end position="173"/>
    </location>
</feature>
<comment type="caution">
    <text evidence="2">The sequence shown here is derived from an EMBL/GenBank/DDBJ whole genome shotgun (WGS) entry which is preliminary data.</text>
</comment>
<sequence>MTALLRRLARLLDRLTPGSTDPARRPLPAVTVETRPTLPGWALRLAVLLLTPALLLTAAGPGTGFTPTALTTVVTLATALVTLRPTPTTTGTVVVLAALLLWNLEPGPLDTTDLLTALLVAAQAYLLTRLTWWAAHVPLRGRAELAALTTGRRRDLTVLAGTALLGVLVTLASRTAVPAAVLLAALAVTGIALLALATGRGARDDGGGPGS</sequence>
<dbReference type="AlphaFoldDB" id="A0A8H9L5U0"/>
<gene>
    <name evidence="2" type="ORF">GCM10010102_24850</name>
</gene>
<reference evidence="2" key="2">
    <citation type="submission" date="2020-09" db="EMBL/GenBank/DDBJ databases">
        <authorList>
            <person name="Sun Q."/>
            <person name="Ohkuma M."/>
        </authorList>
    </citation>
    <scope>NUCLEOTIDE SEQUENCE</scope>
    <source>
        <strain evidence="2">JCM 3051</strain>
    </source>
</reference>
<keyword evidence="1" id="KW-1133">Transmembrane helix</keyword>
<name>A0A8H9L5U0_9MICO</name>
<reference evidence="2" key="1">
    <citation type="journal article" date="2014" name="Int. J. Syst. Evol. Microbiol.">
        <title>Complete genome sequence of Corynebacterium casei LMG S-19264T (=DSM 44701T), isolated from a smear-ripened cheese.</title>
        <authorList>
            <consortium name="US DOE Joint Genome Institute (JGI-PGF)"/>
            <person name="Walter F."/>
            <person name="Albersmeier A."/>
            <person name="Kalinowski J."/>
            <person name="Ruckert C."/>
        </authorList>
    </citation>
    <scope>NUCLEOTIDE SEQUENCE</scope>
    <source>
        <strain evidence="2">JCM 3051</strain>
    </source>
</reference>
<feature type="transmembrane region" description="Helical" evidence="1">
    <location>
        <begin position="179"/>
        <end position="197"/>
    </location>
</feature>